<comment type="similarity">
    <text evidence="9">Belongs to the insect chemoreceptor superfamily. Heteromeric odorant receptor channel (TC 1.A.69) family.</text>
</comment>
<evidence type="ECO:0000256" key="7">
    <source>
        <dbReference type="ARBA" id="ARBA00023170"/>
    </source>
</evidence>
<dbReference type="Pfam" id="PF02949">
    <property type="entry name" value="7tm_6"/>
    <property type="match status" value="1"/>
</dbReference>
<evidence type="ECO:0000256" key="3">
    <source>
        <dbReference type="ARBA" id="ARBA00022692"/>
    </source>
</evidence>
<evidence type="ECO:0000256" key="4">
    <source>
        <dbReference type="ARBA" id="ARBA00022725"/>
    </source>
</evidence>
<keyword evidence="4 9" id="KW-0552">Olfaction</keyword>
<evidence type="ECO:0000313" key="11">
    <source>
        <dbReference type="RefSeq" id="XP_033352119.1"/>
    </source>
</evidence>
<dbReference type="GO" id="GO:0005549">
    <property type="term" value="F:odorant binding"/>
    <property type="evidence" value="ECO:0007669"/>
    <property type="project" value="InterPro"/>
</dbReference>
<evidence type="ECO:0000256" key="5">
    <source>
        <dbReference type="ARBA" id="ARBA00022989"/>
    </source>
</evidence>
<dbReference type="RefSeq" id="XP_033352119.1">
    <property type="nucleotide sequence ID" value="XM_033496228.1"/>
</dbReference>
<protein>
    <recommendedName>
        <fullName evidence="9">Odorant receptor</fullName>
    </recommendedName>
</protein>
<proteinExistence type="inferred from homology"/>
<dbReference type="GO" id="GO:0004984">
    <property type="term" value="F:olfactory receptor activity"/>
    <property type="evidence" value="ECO:0007669"/>
    <property type="project" value="InterPro"/>
</dbReference>
<keyword evidence="6 9" id="KW-0472">Membrane</keyword>
<comment type="caution">
    <text evidence="9">Lacks conserved residue(s) required for the propagation of feature annotation.</text>
</comment>
<comment type="subcellular location">
    <subcellularLocation>
        <location evidence="9">Cell membrane</location>
        <topology evidence="9">Multi-pass membrane protein</topology>
    </subcellularLocation>
    <subcellularLocation>
        <location evidence="1">Membrane</location>
        <topology evidence="1">Multi-pass membrane protein</topology>
    </subcellularLocation>
</comment>
<keyword evidence="10" id="KW-1185">Reference proteome</keyword>
<dbReference type="AlphaFoldDB" id="A0A6J3KJQ3"/>
<name>A0A6J3KJQ3_9HYME</name>
<gene>
    <name evidence="11" type="primary">LOC117234736</name>
</gene>
<keyword evidence="2 9" id="KW-0716">Sensory transduction</keyword>
<evidence type="ECO:0000313" key="10">
    <source>
        <dbReference type="Proteomes" id="UP000504631"/>
    </source>
</evidence>
<dbReference type="InterPro" id="IPR004117">
    <property type="entry name" value="7tm6_olfct_rcpt"/>
</dbReference>
<feature type="transmembrane region" description="Helical" evidence="9">
    <location>
        <begin position="203"/>
        <end position="228"/>
    </location>
</feature>
<dbReference type="GO" id="GO:0005886">
    <property type="term" value="C:plasma membrane"/>
    <property type="evidence" value="ECO:0007669"/>
    <property type="project" value="UniProtKB-SubCell"/>
</dbReference>
<evidence type="ECO:0000256" key="9">
    <source>
        <dbReference type="RuleBase" id="RU351113"/>
    </source>
</evidence>
<keyword evidence="3 9" id="KW-0812">Transmembrane</keyword>
<evidence type="ECO:0000256" key="2">
    <source>
        <dbReference type="ARBA" id="ARBA00022606"/>
    </source>
</evidence>
<accession>A0A6J3KJQ3</accession>
<dbReference type="Proteomes" id="UP000504631">
    <property type="component" value="Unplaced"/>
</dbReference>
<dbReference type="PANTHER" id="PTHR21137">
    <property type="entry name" value="ODORANT RECEPTOR"/>
    <property type="match status" value="1"/>
</dbReference>
<feature type="transmembrane region" description="Helical" evidence="9">
    <location>
        <begin position="146"/>
        <end position="164"/>
    </location>
</feature>
<feature type="transmembrane region" description="Helical" evidence="9">
    <location>
        <begin position="52"/>
        <end position="79"/>
    </location>
</feature>
<reference evidence="11" key="1">
    <citation type="submission" date="2025-08" db="UniProtKB">
        <authorList>
            <consortium name="RefSeq"/>
        </authorList>
    </citation>
    <scope>IDENTIFICATION</scope>
    <source>
        <tissue evidence="11">Muscle</tissue>
    </source>
</reference>
<sequence length="411" mass="47664">MHDRPYTTVDDQLRNIHYENDIHYTLQMCQWLLKPIGVWPLVSNHTSKLEQLVSVILMIMCFSSLLFIILPSFYHIFFVEKSVHVKVKLLGPVGFCLSSTIKYCYLGVKGAFFERCIQHVEKDWKMVQDPNHRTIMLKYATVSRKLITLCAIFLYTGGMSYHTVMQFLSKERNKKNYTFRPLTYPGYDSFLDTQSSPTYEVVFFLQCFAAMIMYSVTTVAYSLAAIFVTHICGQIQVQIARLHDLVENEKRKNNGRDSMSVIVHDHVEVLRFSKNVEEALREICLTEIVESTIIMCLLEYYCMMEWQNSDAIAILTYVTLLISFTFNIFIFCYIGEILTEQCSQIGTTSYEIEWYQLPAKKAYDLILLISISHYPPKLTAGKIIELSLNTFSSVAKSSVIYLNLLRTVTDW</sequence>
<evidence type="ECO:0000256" key="6">
    <source>
        <dbReference type="ARBA" id="ARBA00023136"/>
    </source>
</evidence>
<keyword evidence="7 9" id="KW-0675">Receptor</keyword>
<dbReference type="GO" id="GO:0007165">
    <property type="term" value="P:signal transduction"/>
    <property type="evidence" value="ECO:0007669"/>
    <property type="project" value="UniProtKB-KW"/>
</dbReference>
<organism evidence="10 11">
    <name type="scientific">Bombus vosnesenskii</name>
    <dbReference type="NCBI Taxonomy" id="207650"/>
    <lineage>
        <taxon>Eukaryota</taxon>
        <taxon>Metazoa</taxon>
        <taxon>Ecdysozoa</taxon>
        <taxon>Arthropoda</taxon>
        <taxon>Hexapoda</taxon>
        <taxon>Insecta</taxon>
        <taxon>Pterygota</taxon>
        <taxon>Neoptera</taxon>
        <taxon>Endopterygota</taxon>
        <taxon>Hymenoptera</taxon>
        <taxon>Apocrita</taxon>
        <taxon>Aculeata</taxon>
        <taxon>Apoidea</taxon>
        <taxon>Anthophila</taxon>
        <taxon>Apidae</taxon>
        <taxon>Bombus</taxon>
        <taxon>Pyrobombus</taxon>
    </lineage>
</organism>
<evidence type="ECO:0000256" key="1">
    <source>
        <dbReference type="ARBA" id="ARBA00004141"/>
    </source>
</evidence>
<dbReference type="KEGG" id="bvk:117234736"/>
<dbReference type="PANTHER" id="PTHR21137:SF42">
    <property type="entry name" value="ODORANT RECEPTOR 83A"/>
    <property type="match status" value="1"/>
</dbReference>
<feature type="transmembrane region" description="Helical" evidence="9">
    <location>
        <begin position="311"/>
        <end position="331"/>
    </location>
</feature>
<dbReference type="GeneID" id="117234736"/>
<keyword evidence="5 9" id="KW-1133">Transmembrane helix</keyword>
<keyword evidence="8 9" id="KW-0807">Transducer</keyword>
<evidence type="ECO:0000256" key="8">
    <source>
        <dbReference type="ARBA" id="ARBA00023224"/>
    </source>
</evidence>